<accession>A0A8H4QX65</accession>
<proteinExistence type="predicted"/>
<keyword evidence="3" id="KW-1185">Reference proteome</keyword>
<reference evidence="2 3" key="1">
    <citation type="submission" date="2019-12" db="EMBL/GenBank/DDBJ databases">
        <authorList>
            <person name="Floudas D."/>
            <person name="Bentzer J."/>
            <person name="Ahren D."/>
            <person name="Johansson T."/>
            <person name="Persson P."/>
            <person name="Tunlid A."/>
        </authorList>
    </citation>
    <scope>NUCLEOTIDE SEQUENCE [LARGE SCALE GENOMIC DNA]</scope>
    <source>
        <strain evidence="2 3">CBS 102.39</strain>
    </source>
</reference>
<evidence type="ECO:0000256" key="1">
    <source>
        <dbReference type="SAM" id="SignalP"/>
    </source>
</evidence>
<protein>
    <submittedName>
        <fullName evidence="2">Uncharacterized protein</fullName>
    </submittedName>
</protein>
<feature type="chain" id="PRO_5034083074" evidence="1">
    <location>
        <begin position="21"/>
        <end position="44"/>
    </location>
</feature>
<sequence length="44" mass="4432">MARIFNIASFVFFLVAGAAAVAMPEPGSGGLNAQCGSDTDCNPL</sequence>
<dbReference type="AlphaFoldDB" id="A0A8H4QX65"/>
<keyword evidence="1" id="KW-0732">Signal</keyword>
<evidence type="ECO:0000313" key="3">
    <source>
        <dbReference type="Proteomes" id="UP000521872"/>
    </source>
</evidence>
<organism evidence="2 3">
    <name type="scientific">Agrocybe pediades</name>
    <dbReference type="NCBI Taxonomy" id="84607"/>
    <lineage>
        <taxon>Eukaryota</taxon>
        <taxon>Fungi</taxon>
        <taxon>Dikarya</taxon>
        <taxon>Basidiomycota</taxon>
        <taxon>Agaricomycotina</taxon>
        <taxon>Agaricomycetes</taxon>
        <taxon>Agaricomycetidae</taxon>
        <taxon>Agaricales</taxon>
        <taxon>Agaricineae</taxon>
        <taxon>Strophariaceae</taxon>
        <taxon>Agrocybe</taxon>
    </lineage>
</organism>
<gene>
    <name evidence="2" type="ORF">D9613_009736</name>
</gene>
<name>A0A8H4QX65_9AGAR</name>
<feature type="signal peptide" evidence="1">
    <location>
        <begin position="1"/>
        <end position="20"/>
    </location>
</feature>
<dbReference type="Proteomes" id="UP000521872">
    <property type="component" value="Unassembled WGS sequence"/>
</dbReference>
<evidence type="ECO:0000313" key="2">
    <source>
        <dbReference type="EMBL" id="KAF4618818.1"/>
    </source>
</evidence>
<comment type="caution">
    <text evidence="2">The sequence shown here is derived from an EMBL/GenBank/DDBJ whole genome shotgun (WGS) entry which is preliminary data.</text>
</comment>
<dbReference type="EMBL" id="JAACJL010000017">
    <property type="protein sequence ID" value="KAF4618818.1"/>
    <property type="molecule type" value="Genomic_DNA"/>
</dbReference>